<gene>
    <name evidence="1" type="ORF">I7730_16085</name>
</gene>
<comment type="caution">
    <text evidence="1">The sequence shown here is derived from an EMBL/GenBank/DDBJ whole genome shotgun (WGS) entry which is preliminary data.</text>
</comment>
<dbReference type="Proteomes" id="UP000863257">
    <property type="component" value="Unassembled WGS sequence"/>
</dbReference>
<proteinExistence type="predicted"/>
<reference evidence="1" key="1">
    <citation type="journal article" date="2018" name="Genome Biol.">
        <title>SKESA: strategic k-mer extension for scrupulous assemblies.</title>
        <authorList>
            <person name="Souvorov A."/>
            <person name="Agarwala R."/>
            <person name="Lipman D.J."/>
        </authorList>
    </citation>
    <scope>NUCLEOTIDE SEQUENCE</scope>
    <source>
        <strain evidence="1">BCW_3452</strain>
    </source>
</reference>
<name>A0A8H9N1Y9_VIBVL</name>
<dbReference type="AlphaFoldDB" id="A0A8H9N1Y9"/>
<reference evidence="1" key="2">
    <citation type="submission" date="2019-01" db="EMBL/GenBank/DDBJ databases">
        <authorList>
            <consortium name="NCBI Pathogen Detection Project"/>
        </authorList>
    </citation>
    <scope>NUCLEOTIDE SEQUENCE</scope>
    <source>
        <strain evidence="1">BCW_3452</strain>
    </source>
</reference>
<protein>
    <submittedName>
        <fullName evidence="1">Uncharacterized protein</fullName>
    </submittedName>
</protein>
<dbReference type="EMBL" id="DACRBY010000020">
    <property type="protein sequence ID" value="HAS8541303.1"/>
    <property type="molecule type" value="Genomic_DNA"/>
</dbReference>
<sequence>MITDRLTNYIAEQGIDLTNKTATPINAVVDFVILDLPFSLIIKEQADGSLHFMTKSPLLMSTGVWSLQGCPFLNKVDFRSGGEFGRGYSDYEEVETVSKYHITKAVFALNIMVAVLIEELLDDKELQENILSRCLTHKKVTDEQTRIANEERKTKIEKLKADFDTKYLPLTKKAVADKLQEAKQQSIGHYNEVKAKFSIIVNEEYKIKDVEVSFRNGTPKLGSLTTLKEIKHYLLTAVEPK</sequence>
<evidence type="ECO:0000313" key="1">
    <source>
        <dbReference type="EMBL" id="HAS8541303.1"/>
    </source>
</evidence>
<organism evidence="1">
    <name type="scientific">Vibrio vulnificus</name>
    <dbReference type="NCBI Taxonomy" id="672"/>
    <lineage>
        <taxon>Bacteria</taxon>
        <taxon>Pseudomonadati</taxon>
        <taxon>Pseudomonadota</taxon>
        <taxon>Gammaproteobacteria</taxon>
        <taxon>Vibrionales</taxon>
        <taxon>Vibrionaceae</taxon>
        <taxon>Vibrio</taxon>
    </lineage>
</organism>
<accession>A0A8H9N1Y9</accession>